<evidence type="ECO:0000313" key="1">
    <source>
        <dbReference type="EMBL" id="MEB2577814.1"/>
    </source>
</evidence>
<gene>
    <name evidence="1" type="ORF">SB593_02400</name>
</gene>
<protein>
    <submittedName>
        <fullName evidence="1">Uncharacterized protein</fullName>
    </submittedName>
</protein>
<dbReference type="RefSeq" id="WP_323619110.1">
    <property type="nucleotide sequence ID" value="NZ_JAWRLE010000003.1"/>
</dbReference>
<sequence length="49" mass="5329">MSFEYRIHTPPSAAAFDAVAMCRDKRMATSTSIHTNGGLKFAMRPAAGR</sequence>
<name>A0ABU5WFR1_9BURK</name>
<proteinExistence type="predicted"/>
<reference evidence="1 2" key="1">
    <citation type="journal article" date="2023" name="Front. Microbiol.">
        <title>Genomic analyses of Burkholderia respiratory isolates indicates two evolutionarily distinct B. anthina clades.</title>
        <authorList>
            <person name="Pham A."/>
            <person name="Volmer J.G."/>
            <person name="Chambers D.C."/>
            <person name="Smith D.J."/>
            <person name="Reid D.W."/>
            <person name="Burr L."/>
            <person name="Wells T.J."/>
        </authorList>
    </citation>
    <scope>NUCLEOTIDE SEQUENCE [LARGE SCALE GENOMIC DNA]</scope>
    <source>
        <strain evidence="1 2">BCCIQ07A</strain>
    </source>
</reference>
<keyword evidence="2" id="KW-1185">Reference proteome</keyword>
<dbReference type="Proteomes" id="UP001304467">
    <property type="component" value="Unassembled WGS sequence"/>
</dbReference>
<organism evidence="1 2">
    <name type="scientific">Burkholderia anthinoferrum</name>
    <dbReference type="NCBI Taxonomy" id="3090833"/>
    <lineage>
        <taxon>Bacteria</taxon>
        <taxon>Pseudomonadati</taxon>
        <taxon>Pseudomonadota</taxon>
        <taxon>Betaproteobacteria</taxon>
        <taxon>Burkholderiales</taxon>
        <taxon>Burkholderiaceae</taxon>
        <taxon>Burkholderia</taxon>
    </lineage>
</organism>
<evidence type="ECO:0000313" key="2">
    <source>
        <dbReference type="Proteomes" id="UP001304467"/>
    </source>
</evidence>
<accession>A0ABU5WFR1</accession>
<comment type="caution">
    <text evidence="1">The sequence shown here is derived from an EMBL/GenBank/DDBJ whole genome shotgun (WGS) entry which is preliminary data.</text>
</comment>
<dbReference type="EMBL" id="JAWRLE010000003">
    <property type="protein sequence ID" value="MEB2577814.1"/>
    <property type="molecule type" value="Genomic_DNA"/>
</dbReference>